<organism evidence="1 2">
    <name type="scientific">Steroidobacter agaridevorans</name>
    <dbReference type="NCBI Taxonomy" id="2695856"/>
    <lineage>
        <taxon>Bacteria</taxon>
        <taxon>Pseudomonadati</taxon>
        <taxon>Pseudomonadota</taxon>
        <taxon>Gammaproteobacteria</taxon>
        <taxon>Steroidobacterales</taxon>
        <taxon>Steroidobacteraceae</taxon>
        <taxon>Steroidobacter</taxon>
    </lineage>
</organism>
<keyword evidence="2" id="KW-1185">Reference proteome</keyword>
<dbReference type="Proteomes" id="UP000445000">
    <property type="component" value="Unassembled WGS sequence"/>
</dbReference>
<dbReference type="AlphaFoldDB" id="A0A829YJA8"/>
<gene>
    <name evidence="1" type="ORF">GCM10011487_54070</name>
</gene>
<evidence type="ECO:0000313" key="2">
    <source>
        <dbReference type="Proteomes" id="UP000445000"/>
    </source>
</evidence>
<name>A0A829YJA8_9GAMM</name>
<protein>
    <submittedName>
        <fullName evidence="1">Uncharacterized protein</fullName>
    </submittedName>
</protein>
<dbReference type="EMBL" id="BLJN01000006">
    <property type="protein sequence ID" value="GFE83407.1"/>
    <property type="molecule type" value="Genomic_DNA"/>
</dbReference>
<sequence length="55" mass="5797">MSPRIHWIDMFAKHPLRSGFRALAATAIVAGAVMNLATPDSASPEHGSRVVVAAI</sequence>
<reference evidence="2" key="1">
    <citation type="submission" date="2020-01" db="EMBL/GenBank/DDBJ databases">
        <title>'Steroidobacter agaridevorans' sp. nov., agar-degrading bacteria isolated from rhizosphere soils.</title>
        <authorList>
            <person name="Ikenaga M."/>
            <person name="Kataoka M."/>
            <person name="Murouchi A."/>
            <person name="Katsuragi S."/>
            <person name="Sakai M."/>
        </authorList>
    </citation>
    <scope>NUCLEOTIDE SEQUENCE [LARGE SCALE GENOMIC DNA]</scope>
    <source>
        <strain evidence="2">YU21-B</strain>
    </source>
</reference>
<comment type="caution">
    <text evidence="1">The sequence shown here is derived from an EMBL/GenBank/DDBJ whole genome shotgun (WGS) entry which is preliminary data.</text>
</comment>
<evidence type="ECO:0000313" key="1">
    <source>
        <dbReference type="EMBL" id="GFE83407.1"/>
    </source>
</evidence>
<proteinExistence type="predicted"/>
<accession>A0A829YJA8</accession>